<proteinExistence type="predicted"/>
<dbReference type="Pfam" id="PF24289">
    <property type="entry name" value="DUF7477"/>
    <property type="match status" value="1"/>
</dbReference>
<feature type="compositionally biased region" description="Basic and acidic residues" evidence="1">
    <location>
        <begin position="1"/>
        <end position="11"/>
    </location>
</feature>
<protein>
    <recommendedName>
        <fullName evidence="2">DUF7477 domain-containing protein</fullName>
    </recommendedName>
</protein>
<keyword evidence="4" id="KW-1185">Reference proteome</keyword>
<dbReference type="Proteomes" id="UP000030645">
    <property type="component" value="Unassembled WGS sequence"/>
</dbReference>
<organism evidence="3 4">
    <name type="scientific">Morus notabilis</name>
    <dbReference type="NCBI Taxonomy" id="981085"/>
    <lineage>
        <taxon>Eukaryota</taxon>
        <taxon>Viridiplantae</taxon>
        <taxon>Streptophyta</taxon>
        <taxon>Embryophyta</taxon>
        <taxon>Tracheophyta</taxon>
        <taxon>Spermatophyta</taxon>
        <taxon>Magnoliopsida</taxon>
        <taxon>eudicotyledons</taxon>
        <taxon>Gunneridae</taxon>
        <taxon>Pentapetalae</taxon>
        <taxon>rosids</taxon>
        <taxon>fabids</taxon>
        <taxon>Rosales</taxon>
        <taxon>Moraceae</taxon>
        <taxon>Moreae</taxon>
        <taxon>Morus</taxon>
    </lineage>
</organism>
<evidence type="ECO:0000256" key="1">
    <source>
        <dbReference type="SAM" id="MobiDB-lite"/>
    </source>
</evidence>
<name>W9SNS2_9ROSA</name>
<dbReference type="KEGG" id="mnt:21384919"/>
<dbReference type="STRING" id="981085.W9SNS2"/>
<sequence>MPSLDDAHKEEENDEQPEDNTGGPATKWITVFNRPCHGTVQRCRYNVRGARLSPKIAKGKKDGLFISCVASCSNLWALIMNDATGFSDQVYKLSPNFLPHEWIEEQWNKDFHISAIAGADNGSSLVVMSKGTRFLRQHIVVSDSFPYEWIINQRKNGCYVTAMATSEKRWAIVASEGAGFSKQVVEVHSKYPSEHVRGRWDSGYDITATAANADRVALVLSVPRTTIPTYNKQETYRSSAFPERHVHEYWDKDFYVSSICYGRTFSLSVWRQAMVC</sequence>
<dbReference type="eggNOG" id="KOG1164">
    <property type="taxonomic scope" value="Eukaryota"/>
</dbReference>
<gene>
    <name evidence="3" type="ORF">L484_001313</name>
</gene>
<dbReference type="OrthoDB" id="1890401at2759"/>
<dbReference type="AlphaFoldDB" id="W9SNS2"/>
<reference evidence="4" key="1">
    <citation type="submission" date="2013-01" db="EMBL/GenBank/DDBJ databases">
        <title>Draft Genome Sequence of a Mulberry Tree, Morus notabilis C.K. Schneid.</title>
        <authorList>
            <person name="He N."/>
            <person name="Zhao S."/>
        </authorList>
    </citation>
    <scope>NUCLEOTIDE SEQUENCE</scope>
</reference>
<evidence type="ECO:0000313" key="4">
    <source>
        <dbReference type="Proteomes" id="UP000030645"/>
    </source>
</evidence>
<feature type="domain" description="DUF7477" evidence="2">
    <location>
        <begin position="10"/>
        <end position="266"/>
    </location>
</feature>
<dbReference type="EMBL" id="KE619971">
    <property type="protein sequence ID" value="EXC36402.1"/>
    <property type="molecule type" value="Genomic_DNA"/>
</dbReference>
<feature type="region of interest" description="Disordered" evidence="1">
    <location>
        <begin position="1"/>
        <end position="26"/>
    </location>
</feature>
<accession>W9SNS2</accession>
<evidence type="ECO:0000313" key="3">
    <source>
        <dbReference type="EMBL" id="EXC36402.1"/>
    </source>
</evidence>
<dbReference type="InterPro" id="IPR055900">
    <property type="entry name" value="DUF7477"/>
</dbReference>
<evidence type="ECO:0000259" key="2">
    <source>
        <dbReference type="Pfam" id="PF24289"/>
    </source>
</evidence>